<protein>
    <submittedName>
        <fullName evidence="14">Polynucleotide adenylyltransferase/metal dependent phosphohydrolase</fullName>
    </submittedName>
</protein>
<dbReference type="EMBL" id="CP001964">
    <property type="protein sequence ID" value="ADG76580.1"/>
    <property type="molecule type" value="Genomic_DNA"/>
</dbReference>
<feature type="region of interest" description="Disordered" evidence="12">
    <location>
        <begin position="1"/>
        <end position="21"/>
    </location>
</feature>
<dbReference type="SUPFAM" id="SSF81891">
    <property type="entry name" value="Poly A polymerase C-terminal region-like"/>
    <property type="match status" value="1"/>
</dbReference>
<evidence type="ECO:0000256" key="12">
    <source>
        <dbReference type="SAM" id="MobiDB-lite"/>
    </source>
</evidence>
<proteinExistence type="predicted"/>
<dbReference type="GO" id="GO:0005524">
    <property type="term" value="F:ATP binding"/>
    <property type="evidence" value="ECO:0007669"/>
    <property type="project" value="UniProtKB-KW"/>
</dbReference>
<keyword evidence="4 14" id="KW-0548">Nucleotidyltransferase</keyword>
<dbReference type="AlphaFoldDB" id="D5UEA4"/>
<sequence length="507" mass="56473">MPEIPADPSTGPERRDPAPDPAAVQQLRRRALAALAAMAPDALELGTRFRQAGFDLALVGGPVRDAFLGRPSNDLDLTTPATPDEAEPLLAAWGDAHWDIGREFGTVGARRFAGRRGATQDVVVEVTTYRTDAYDPTSRKPLVEFGDTLEGDLSRRDFTVNAMAVRVPDLVFVDPFDGLADLAAGVLRTPIDPRRSFDDDPLRMMRAARFVAQLGFRLEDDTRAAIVEMASRIEIVSAERVRDELTKLLLSPHPRAGLEVLVETGLADHVLPELPALRLEIDEHHRHKDVYQHTLMVLDKAIALETGPDGAVPGPDLTLRLAALLHDIGKPRTRRFEPGGGVSFHHHEVVGAKLAAKRLKALRFDKHTVHDVARLTELHLRFHGYGDGEWTDSAVRRYVTDAGPLLERLHRLTRSDSTTRNQRKANRLKAAYDDLEQRIATLREAEELASIRPDLDGTQIMEALGIRPGREVGEAYRYLLEQRMEHGPLGEERARELLLTWWARRGT</sequence>
<dbReference type="GO" id="GO:0008033">
    <property type="term" value="P:tRNA processing"/>
    <property type="evidence" value="ECO:0007669"/>
    <property type="project" value="UniProtKB-KW"/>
</dbReference>
<dbReference type="eggNOG" id="COG0617">
    <property type="taxonomic scope" value="Bacteria"/>
</dbReference>
<evidence type="ECO:0000256" key="5">
    <source>
        <dbReference type="ARBA" id="ARBA00022723"/>
    </source>
</evidence>
<dbReference type="InterPro" id="IPR006675">
    <property type="entry name" value="HDIG_dom"/>
</dbReference>
<evidence type="ECO:0000256" key="6">
    <source>
        <dbReference type="ARBA" id="ARBA00022741"/>
    </source>
</evidence>
<evidence type="ECO:0000256" key="10">
    <source>
        <dbReference type="ARBA" id="ARBA00022884"/>
    </source>
</evidence>
<dbReference type="InterPro" id="IPR014065">
    <property type="entry name" value="tRNA_adenylyltransferase"/>
</dbReference>
<dbReference type="Pfam" id="PF01966">
    <property type="entry name" value="HD"/>
    <property type="match status" value="1"/>
</dbReference>
<dbReference type="Pfam" id="PF12627">
    <property type="entry name" value="PolyA_pol_RNAbd"/>
    <property type="match status" value="1"/>
</dbReference>
<dbReference type="HOGENOM" id="CLU_015961_6_1_11"/>
<dbReference type="GO" id="GO:0016787">
    <property type="term" value="F:hydrolase activity"/>
    <property type="evidence" value="ECO:0007669"/>
    <property type="project" value="UniProtKB-KW"/>
</dbReference>
<keyword evidence="14" id="KW-0378">Hydrolase</keyword>
<dbReference type="SMART" id="SM00471">
    <property type="entry name" value="HDc"/>
    <property type="match status" value="1"/>
</dbReference>
<keyword evidence="10" id="KW-0694">RNA-binding</keyword>
<evidence type="ECO:0000256" key="8">
    <source>
        <dbReference type="ARBA" id="ARBA00022840"/>
    </source>
</evidence>
<dbReference type="InterPro" id="IPR003607">
    <property type="entry name" value="HD/PDEase_dom"/>
</dbReference>
<keyword evidence="8" id="KW-0067">ATP-binding</keyword>
<dbReference type="FunFam" id="1.10.3090.10:FF:000002">
    <property type="entry name" value="CCA tRNA nucleotidyltransferase"/>
    <property type="match status" value="1"/>
</dbReference>
<dbReference type="RefSeq" id="WP_013118907.1">
    <property type="nucleotide sequence ID" value="NC_014151.1"/>
</dbReference>
<dbReference type="PANTHER" id="PTHR47545">
    <property type="entry name" value="MULTIFUNCTIONAL CCA PROTEIN"/>
    <property type="match status" value="1"/>
</dbReference>
<dbReference type="KEGG" id="cfl:Cfla_3712"/>
<evidence type="ECO:0000256" key="4">
    <source>
        <dbReference type="ARBA" id="ARBA00022695"/>
    </source>
</evidence>
<organism evidence="14 15">
    <name type="scientific">Cellulomonas flavigena (strain ATCC 482 / DSM 20109 / BCRC 11376 / JCM 18109 / NBRC 3775 / NCIMB 8073 / NRS 134)</name>
    <dbReference type="NCBI Taxonomy" id="446466"/>
    <lineage>
        <taxon>Bacteria</taxon>
        <taxon>Bacillati</taxon>
        <taxon>Actinomycetota</taxon>
        <taxon>Actinomycetes</taxon>
        <taxon>Micrococcales</taxon>
        <taxon>Cellulomonadaceae</taxon>
        <taxon>Cellulomonas</taxon>
    </lineage>
</organism>
<comment type="cofactor">
    <cofactor evidence="1">
        <name>Mg(2+)</name>
        <dbReference type="ChEBI" id="CHEBI:18420"/>
    </cofactor>
</comment>
<dbReference type="InterPro" id="IPR032828">
    <property type="entry name" value="PolyA_RNA-bd"/>
</dbReference>
<dbReference type="Gene3D" id="1.10.3090.10">
    <property type="entry name" value="cca-adding enzyme, domain 2"/>
    <property type="match status" value="1"/>
</dbReference>
<dbReference type="Proteomes" id="UP000000849">
    <property type="component" value="Chromosome"/>
</dbReference>
<evidence type="ECO:0000256" key="1">
    <source>
        <dbReference type="ARBA" id="ARBA00001946"/>
    </source>
</evidence>
<keyword evidence="5" id="KW-0479">Metal-binding</keyword>
<dbReference type="PANTHER" id="PTHR47545:SF1">
    <property type="entry name" value="MULTIFUNCTIONAL CCA PROTEIN"/>
    <property type="match status" value="1"/>
</dbReference>
<dbReference type="CDD" id="cd00077">
    <property type="entry name" value="HDc"/>
    <property type="match status" value="1"/>
</dbReference>
<dbReference type="GO" id="GO:0003723">
    <property type="term" value="F:RNA binding"/>
    <property type="evidence" value="ECO:0007669"/>
    <property type="project" value="UniProtKB-KW"/>
</dbReference>
<dbReference type="InterPro" id="IPR050124">
    <property type="entry name" value="tRNA_CCA-adding_enzyme"/>
</dbReference>
<dbReference type="InterPro" id="IPR006674">
    <property type="entry name" value="HD_domain"/>
</dbReference>
<gene>
    <name evidence="14" type="ordered locus">Cfla_3712</name>
</gene>
<dbReference type="GO" id="GO:0016779">
    <property type="term" value="F:nucleotidyltransferase activity"/>
    <property type="evidence" value="ECO:0007669"/>
    <property type="project" value="UniProtKB-KW"/>
</dbReference>
<dbReference type="InterPro" id="IPR002646">
    <property type="entry name" value="PolA_pol_head_dom"/>
</dbReference>
<dbReference type="STRING" id="446466.Cfla_3712"/>
<accession>D5UEA4</accession>
<dbReference type="Pfam" id="PF01743">
    <property type="entry name" value="PolyA_pol"/>
    <property type="match status" value="1"/>
</dbReference>
<dbReference type="Gene3D" id="3.30.460.10">
    <property type="entry name" value="Beta Polymerase, domain 2"/>
    <property type="match status" value="1"/>
</dbReference>
<dbReference type="GO" id="GO:0042245">
    <property type="term" value="P:RNA repair"/>
    <property type="evidence" value="ECO:0007669"/>
    <property type="project" value="UniProtKB-KW"/>
</dbReference>
<dbReference type="SUPFAM" id="SSF81301">
    <property type="entry name" value="Nucleotidyltransferase"/>
    <property type="match status" value="1"/>
</dbReference>
<dbReference type="InterPro" id="IPR043519">
    <property type="entry name" value="NT_sf"/>
</dbReference>
<name>D5UEA4_CELFN</name>
<evidence type="ECO:0000256" key="9">
    <source>
        <dbReference type="ARBA" id="ARBA00022842"/>
    </source>
</evidence>
<dbReference type="CDD" id="cd05398">
    <property type="entry name" value="NT_ClassII-CCAase"/>
    <property type="match status" value="1"/>
</dbReference>
<evidence type="ECO:0000313" key="14">
    <source>
        <dbReference type="EMBL" id="ADG76580.1"/>
    </source>
</evidence>
<evidence type="ECO:0000313" key="15">
    <source>
        <dbReference type="Proteomes" id="UP000000849"/>
    </source>
</evidence>
<evidence type="ECO:0000256" key="7">
    <source>
        <dbReference type="ARBA" id="ARBA00022800"/>
    </source>
</evidence>
<feature type="domain" description="HD/PDEase" evidence="13">
    <location>
        <begin position="286"/>
        <end position="460"/>
    </location>
</feature>
<keyword evidence="7" id="KW-0692">RNA repair</keyword>
<dbReference type="NCBIfam" id="TIGR02692">
    <property type="entry name" value="tRNA_CCA_actino"/>
    <property type="match status" value="1"/>
</dbReference>
<keyword evidence="9" id="KW-0460">Magnesium</keyword>
<evidence type="ECO:0000256" key="11">
    <source>
        <dbReference type="SAM" id="Coils"/>
    </source>
</evidence>
<keyword evidence="15" id="KW-1185">Reference proteome</keyword>
<evidence type="ECO:0000256" key="3">
    <source>
        <dbReference type="ARBA" id="ARBA00022694"/>
    </source>
</evidence>
<reference evidence="14 15" key="1">
    <citation type="journal article" date="2010" name="Stand. Genomic Sci.">
        <title>Complete genome sequence of Cellulomonas flavigena type strain (134).</title>
        <authorList>
            <person name="Abt B."/>
            <person name="Foster B."/>
            <person name="Lapidus A."/>
            <person name="Clum A."/>
            <person name="Sun H."/>
            <person name="Pukall R."/>
            <person name="Lucas S."/>
            <person name="Glavina Del Rio T."/>
            <person name="Nolan M."/>
            <person name="Tice H."/>
            <person name="Cheng J.F."/>
            <person name="Pitluck S."/>
            <person name="Liolios K."/>
            <person name="Ivanova N."/>
            <person name="Mavromatis K."/>
            <person name="Ovchinnikova G."/>
            <person name="Pati A."/>
            <person name="Goodwin L."/>
            <person name="Chen A."/>
            <person name="Palaniappan K."/>
            <person name="Land M."/>
            <person name="Hauser L."/>
            <person name="Chang Y.J."/>
            <person name="Jeffries C.D."/>
            <person name="Rohde M."/>
            <person name="Goker M."/>
            <person name="Woyke T."/>
            <person name="Bristow J."/>
            <person name="Eisen J.A."/>
            <person name="Markowitz V."/>
            <person name="Hugenholtz P."/>
            <person name="Kyrpides N.C."/>
            <person name="Klenk H.P."/>
        </authorList>
    </citation>
    <scope>NUCLEOTIDE SEQUENCE [LARGE SCALE GENOMIC DNA]</scope>
    <source>
        <strain evidence="15">ATCC 482 / DSM 20109 / BCRC 11376 / JCM 18109 / NBRC 3775 / NCIMB 8073 / NRS 134</strain>
    </source>
</reference>
<keyword evidence="11" id="KW-0175">Coiled coil</keyword>
<keyword evidence="3" id="KW-0819">tRNA processing</keyword>
<evidence type="ECO:0000259" key="13">
    <source>
        <dbReference type="SMART" id="SM00471"/>
    </source>
</evidence>
<feature type="coiled-coil region" evidence="11">
    <location>
        <begin position="418"/>
        <end position="452"/>
    </location>
</feature>
<dbReference type="GO" id="GO:0046872">
    <property type="term" value="F:metal ion binding"/>
    <property type="evidence" value="ECO:0007669"/>
    <property type="project" value="UniProtKB-KW"/>
</dbReference>
<keyword evidence="2 14" id="KW-0808">Transferase</keyword>
<evidence type="ECO:0000256" key="2">
    <source>
        <dbReference type="ARBA" id="ARBA00022679"/>
    </source>
</evidence>
<dbReference type="NCBIfam" id="TIGR00277">
    <property type="entry name" value="HDIG"/>
    <property type="match status" value="1"/>
</dbReference>
<keyword evidence="6" id="KW-0547">Nucleotide-binding</keyword>